<evidence type="ECO:0000256" key="9">
    <source>
        <dbReference type="ARBA" id="ARBA00023204"/>
    </source>
</evidence>
<reference evidence="15 16" key="1">
    <citation type="submission" date="2021-06" db="EMBL/GenBank/DDBJ databases">
        <title>Caerostris extrusa draft genome.</title>
        <authorList>
            <person name="Kono N."/>
            <person name="Arakawa K."/>
        </authorList>
    </citation>
    <scope>NUCLEOTIDE SEQUENCE [LARGE SCALE GENOMIC DNA]</scope>
</reference>
<dbReference type="GO" id="GO:0005634">
    <property type="term" value="C:nucleus"/>
    <property type="evidence" value="ECO:0007669"/>
    <property type="project" value="UniProtKB-SubCell"/>
</dbReference>
<dbReference type="Gene3D" id="3.60.15.10">
    <property type="entry name" value="Ribonuclease Z/Hydroxyacylglutathione hydrolase-like"/>
    <property type="match status" value="1"/>
</dbReference>
<comment type="similarity">
    <text evidence="2">Belongs to the DNA repair metallo-beta-lactamase (DRMBL) family.</text>
</comment>
<evidence type="ECO:0000256" key="11">
    <source>
        <dbReference type="ARBA" id="ARBA00039759"/>
    </source>
</evidence>
<dbReference type="GO" id="GO:0036297">
    <property type="term" value="P:interstrand cross-link repair"/>
    <property type="evidence" value="ECO:0007669"/>
    <property type="project" value="TreeGrafter"/>
</dbReference>
<keyword evidence="5" id="KW-0227">DNA damage</keyword>
<dbReference type="GO" id="GO:0006310">
    <property type="term" value="P:DNA recombination"/>
    <property type="evidence" value="ECO:0007669"/>
    <property type="project" value="UniProtKB-KW"/>
</dbReference>
<dbReference type="PANTHER" id="PTHR23240">
    <property type="entry name" value="DNA CROSS-LINK REPAIR PROTEIN PSO2/SNM1-RELATED"/>
    <property type="match status" value="1"/>
</dbReference>
<keyword evidence="16" id="KW-1185">Reference proteome</keyword>
<dbReference type="AlphaFoldDB" id="A0AAV4XAG6"/>
<feature type="compositionally biased region" description="Basic and acidic residues" evidence="13">
    <location>
        <begin position="272"/>
        <end position="283"/>
    </location>
</feature>
<dbReference type="PANTHER" id="PTHR23240:SF8">
    <property type="entry name" value="PROTEIN ARTEMIS"/>
    <property type="match status" value="1"/>
</dbReference>
<dbReference type="EMBL" id="BPLR01000091">
    <property type="protein sequence ID" value="GIY92080.1"/>
    <property type="molecule type" value="Genomic_DNA"/>
</dbReference>
<evidence type="ECO:0000256" key="10">
    <source>
        <dbReference type="ARBA" id="ARBA00023242"/>
    </source>
</evidence>
<name>A0AAV4XAG6_CAEEX</name>
<evidence type="ECO:0000256" key="13">
    <source>
        <dbReference type="SAM" id="MobiDB-lite"/>
    </source>
</evidence>
<keyword evidence="6" id="KW-0378">Hydrolase</keyword>
<comment type="subcellular location">
    <subcellularLocation>
        <location evidence="1">Nucleus</location>
    </subcellularLocation>
</comment>
<organism evidence="15 16">
    <name type="scientific">Caerostris extrusa</name>
    <name type="common">Bark spider</name>
    <name type="synonym">Caerostris bankana</name>
    <dbReference type="NCBI Taxonomy" id="172846"/>
    <lineage>
        <taxon>Eukaryota</taxon>
        <taxon>Metazoa</taxon>
        <taxon>Ecdysozoa</taxon>
        <taxon>Arthropoda</taxon>
        <taxon>Chelicerata</taxon>
        <taxon>Arachnida</taxon>
        <taxon>Araneae</taxon>
        <taxon>Araneomorphae</taxon>
        <taxon>Entelegynae</taxon>
        <taxon>Araneoidea</taxon>
        <taxon>Araneidae</taxon>
        <taxon>Caerostris</taxon>
    </lineage>
</organism>
<evidence type="ECO:0000256" key="6">
    <source>
        <dbReference type="ARBA" id="ARBA00022801"/>
    </source>
</evidence>
<evidence type="ECO:0000256" key="12">
    <source>
        <dbReference type="ARBA" id="ARBA00042677"/>
    </source>
</evidence>
<dbReference type="GO" id="GO:0000723">
    <property type="term" value="P:telomere maintenance"/>
    <property type="evidence" value="ECO:0007669"/>
    <property type="project" value="TreeGrafter"/>
</dbReference>
<evidence type="ECO:0000256" key="7">
    <source>
        <dbReference type="ARBA" id="ARBA00022839"/>
    </source>
</evidence>
<dbReference type="InterPro" id="IPR036866">
    <property type="entry name" value="RibonucZ/Hydroxyglut_hydro"/>
</dbReference>
<dbReference type="GO" id="GO:0035312">
    <property type="term" value="F:5'-3' DNA exonuclease activity"/>
    <property type="evidence" value="ECO:0007669"/>
    <property type="project" value="TreeGrafter"/>
</dbReference>
<dbReference type="InterPro" id="IPR011084">
    <property type="entry name" value="DRMBL"/>
</dbReference>
<dbReference type="GO" id="GO:0004519">
    <property type="term" value="F:endonuclease activity"/>
    <property type="evidence" value="ECO:0007669"/>
    <property type="project" value="UniProtKB-KW"/>
</dbReference>
<evidence type="ECO:0000256" key="2">
    <source>
        <dbReference type="ARBA" id="ARBA00010304"/>
    </source>
</evidence>
<sequence length="369" mass="42092">MHFPTREQGLESLISLIEPWLSKGSDHIIQFICPAKYNYEFVFVELYKKFNEKIHVTEEKLKLYEGIKVIQDAVNVKYIKLCAQSFKNYNPDSPVHKYFSGQRLYRVCFSTHSSLAEIRDLVHYLKPKIIYPNVVRRQTVTEILELIHGSPCQGANSSEIEFSISPLGVLKNESFNDISSTVSISLPFYDDSYKIIQKHASLNVNSIEHQISRPEVTTENNIITHLSAEVAKSEAQNLNSQSNVFKTSSLKWLCPLSSSSEENCDPNSSYESSKDKSDPEITHETSEELFKILDDNPDGNINPLTKKLKSFKTDNQMMIHPNNNVDVNEILNKSTKQTNSSDETCRDLFFVHNISSQDLKKDSKKVTPS</sequence>
<keyword evidence="9" id="KW-0234">DNA repair</keyword>
<accession>A0AAV4XAG6</accession>
<evidence type="ECO:0000256" key="8">
    <source>
        <dbReference type="ARBA" id="ARBA00023172"/>
    </source>
</evidence>
<proteinExistence type="inferred from homology"/>
<dbReference type="GO" id="GO:0006303">
    <property type="term" value="P:double-strand break repair via nonhomologous end joining"/>
    <property type="evidence" value="ECO:0007669"/>
    <property type="project" value="TreeGrafter"/>
</dbReference>
<evidence type="ECO:0000313" key="16">
    <source>
        <dbReference type="Proteomes" id="UP001054945"/>
    </source>
</evidence>
<feature type="compositionally biased region" description="Polar residues" evidence="13">
    <location>
        <begin position="258"/>
        <end position="271"/>
    </location>
</feature>
<evidence type="ECO:0000256" key="3">
    <source>
        <dbReference type="ARBA" id="ARBA00022722"/>
    </source>
</evidence>
<feature type="region of interest" description="Disordered" evidence="13">
    <location>
        <begin position="258"/>
        <end position="283"/>
    </location>
</feature>
<evidence type="ECO:0000256" key="4">
    <source>
        <dbReference type="ARBA" id="ARBA00022759"/>
    </source>
</evidence>
<keyword evidence="3" id="KW-0540">Nuclease</keyword>
<dbReference type="Proteomes" id="UP001054945">
    <property type="component" value="Unassembled WGS sequence"/>
</dbReference>
<keyword evidence="8" id="KW-0233">DNA recombination</keyword>
<evidence type="ECO:0000256" key="5">
    <source>
        <dbReference type="ARBA" id="ARBA00022763"/>
    </source>
</evidence>
<evidence type="ECO:0000259" key="14">
    <source>
        <dbReference type="Pfam" id="PF07522"/>
    </source>
</evidence>
<keyword evidence="10" id="KW-0539">Nucleus</keyword>
<dbReference type="Gene3D" id="3.40.50.12650">
    <property type="match status" value="1"/>
</dbReference>
<dbReference type="Pfam" id="PF07522">
    <property type="entry name" value="DRMBL"/>
    <property type="match status" value="1"/>
</dbReference>
<comment type="caution">
    <text evidence="15">The sequence shown here is derived from an EMBL/GenBank/DDBJ whole genome shotgun (WGS) entry which is preliminary data.</text>
</comment>
<gene>
    <name evidence="15" type="primary">DCLRE1C</name>
    <name evidence="15" type="ORF">CEXT_80111</name>
</gene>
<keyword evidence="7" id="KW-0269">Exonuclease</keyword>
<feature type="domain" description="DNA repair metallo-beta-lactamase" evidence="14">
    <location>
        <begin position="102"/>
        <end position="136"/>
    </location>
</feature>
<dbReference type="GO" id="GO:0003684">
    <property type="term" value="F:damaged DNA binding"/>
    <property type="evidence" value="ECO:0007669"/>
    <property type="project" value="TreeGrafter"/>
</dbReference>
<evidence type="ECO:0000313" key="15">
    <source>
        <dbReference type="EMBL" id="GIY92080.1"/>
    </source>
</evidence>
<evidence type="ECO:0000256" key="1">
    <source>
        <dbReference type="ARBA" id="ARBA00004123"/>
    </source>
</evidence>
<keyword evidence="4" id="KW-0255">Endonuclease</keyword>
<protein>
    <recommendedName>
        <fullName evidence="11">Protein artemis</fullName>
    </recommendedName>
    <alternativeName>
        <fullName evidence="12">DNA cross-link repair 1C protein</fullName>
    </alternativeName>
</protein>